<comment type="caution">
    <text evidence="6">The sequence shown here is derived from an EMBL/GenBank/DDBJ whole genome shotgun (WGS) entry which is preliminary data.</text>
</comment>
<dbReference type="CDD" id="cd00051">
    <property type="entry name" value="EFh"/>
    <property type="match status" value="2"/>
</dbReference>
<dbReference type="PROSITE" id="PS50222">
    <property type="entry name" value="EF_HAND_2"/>
    <property type="match status" value="3"/>
</dbReference>
<dbReference type="InterPro" id="IPR018247">
    <property type="entry name" value="EF_Hand_1_Ca_BS"/>
</dbReference>
<evidence type="ECO:0000256" key="1">
    <source>
        <dbReference type="ARBA" id="ARBA00022723"/>
    </source>
</evidence>
<keyword evidence="3" id="KW-0106">Calcium</keyword>
<evidence type="ECO:0000256" key="4">
    <source>
        <dbReference type="SAM" id="MobiDB-lite"/>
    </source>
</evidence>
<keyword evidence="1" id="KW-0479">Metal-binding</keyword>
<feature type="compositionally biased region" description="Low complexity" evidence="4">
    <location>
        <begin position="16"/>
        <end position="27"/>
    </location>
</feature>
<dbReference type="AlphaFoldDB" id="A0AAV7F6C5"/>
<dbReference type="InterPro" id="IPR039647">
    <property type="entry name" value="EF_hand_pair_protein_CML-like"/>
</dbReference>
<feature type="domain" description="EF-hand" evidence="5">
    <location>
        <begin position="94"/>
        <end position="129"/>
    </location>
</feature>
<feature type="region of interest" description="Disordered" evidence="4">
    <location>
        <begin position="16"/>
        <end position="40"/>
    </location>
</feature>
<protein>
    <recommendedName>
        <fullName evidence="5">EF-hand domain-containing protein</fullName>
    </recommendedName>
</protein>
<dbReference type="Gene3D" id="1.10.238.10">
    <property type="entry name" value="EF-hand"/>
    <property type="match status" value="2"/>
</dbReference>
<dbReference type="Pfam" id="PF13499">
    <property type="entry name" value="EF-hand_7"/>
    <property type="match status" value="2"/>
</dbReference>
<accession>A0AAV7F6C5</accession>
<dbReference type="GO" id="GO:0005509">
    <property type="term" value="F:calcium ion binding"/>
    <property type="evidence" value="ECO:0007669"/>
    <property type="project" value="InterPro"/>
</dbReference>
<name>A0AAV7F6C5_ARIFI</name>
<organism evidence="6 7">
    <name type="scientific">Aristolochia fimbriata</name>
    <name type="common">White veined hardy Dutchman's pipe vine</name>
    <dbReference type="NCBI Taxonomy" id="158543"/>
    <lineage>
        <taxon>Eukaryota</taxon>
        <taxon>Viridiplantae</taxon>
        <taxon>Streptophyta</taxon>
        <taxon>Embryophyta</taxon>
        <taxon>Tracheophyta</taxon>
        <taxon>Spermatophyta</taxon>
        <taxon>Magnoliopsida</taxon>
        <taxon>Magnoliidae</taxon>
        <taxon>Piperales</taxon>
        <taxon>Aristolochiaceae</taxon>
        <taxon>Aristolochia</taxon>
    </lineage>
</organism>
<feature type="domain" description="EF-hand" evidence="5">
    <location>
        <begin position="212"/>
        <end position="243"/>
    </location>
</feature>
<reference evidence="6 7" key="1">
    <citation type="submission" date="2021-07" db="EMBL/GenBank/DDBJ databases">
        <title>The Aristolochia fimbriata genome: insights into angiosperm evolution, floral development and chemical biosynthesis.</title>
        <authorList>
            <person name="Jiao Y."/>
        </authorList>
    </citation>
    <scope>NUCLEOTIDE SEQUENCE [LARGE SCALE GENOMIC DNA]</scope>
    <source>
        <strain evidence="6">IBCAS-2021</strain>
        <tissue evidence="6">Leaf</tissue>
    </source>
</reference>
<dbReference type="Proteomes" id="UP000825729">
    <property type="component" value="Unassembled WGS sequence"/>
</dbReference>
<dbReference type="FunFam" id="1.10.238.10:FF:000003">
    <property type="entry name" value="Calmodulin A"/>
    <property type="match status" value="1"/>
</dbReference>
<dbReference type="PANTHER" id="PTHR10891">
    <property type="entry name" value="EF-HAND CALCIUM-BINDING DOMAIN CONTAINING PROTEIN"/>
    <property type="match status" value="1"/>
</dbReference>
<evidence type="ECO:0000313" key="6">
    <source>
        <dbReference type="EMBL" id="KAG9455547.1"/>
    </source>
</evidence>
<feature type="domain" description="EF-hand" evidence="5">
    <location>
        <begin position="140"/>
        <end position="175"/>
    </location>
</feature>
<evidence type="ECO:0000313" key="7">
    <source>
        <dbReference type="Proteomes" id="UP000825729"/>
    </source>
</evidence>
<dbReference type="InterPro" id="IPR011992">
    <property type="entry name" value="EF-hand-dom_pair"/>
</dbReference>
<keyword evidence="7" id="KW-1185">Reference proteome</keyword>
<keyword evidence="2" id="KW-0677">Repeat</keyword>
<evidence type="ECO:0000256" key="2">
    <source>
        <dbReference type="ARBA" id="ARBA00022737"/>
    </source>
</evidence>
<proteinExistence type="predicted"/>
<evidence type="ECO:0000256" key="3">
    <source>
        <dbReference type="ARBA" id="ARBA00022837"/>
    </source>
</evidence>
<dbReference type="SMART" id="SM00054">
    <property type="entry name" value="EFh"/>
    <property type="match status" value="4"/>
</dbReference>
<sequence length="243" mass="26406">MVLVLFAKKEAAAASPALVSSSTTPTSPHEPADDNGTAAASSPIDLSAAIGKLWRRKQVSNSSPRKNESYSCNYKRPLAVVTPPPELPLPAASSGSSPFERVFRYFDSDGDGKISPSELRSCMNMNFVDGGTGNCQELELSLEDAEAVVEANDSDGDGFLGLDDFVRLMQVEGEEERRRDLAEAFGMYEMEGLGCITPKSLNRMLTRLGQSTTIDHCKTMISRFDLDGDGVLSFDEFTHMMML</sequence>
<dbReference type="EMBL" id="JAINDJ010000002">
    <property type="protein sequence ID" value="KAG9455547.1"/>
    <property type="molecule type" value="Genomic_DNA"/>
</dbReference>
<evidence type="ECO:0000259" key="5">
    <source>
        <dbReference type="PROSITE" id="PS50222"/>
    </source>
</evidence>
<dbReference type="InterPro" id="IPR002048">
    <property type="entry name" value="EF_hand_dom"/>
</dbReference>
<dbReference type="PROSITE" id="PS00018">
    <property type="entry name" value="EF_HAND_1"/>
    <property type="match status" value="3"/>
</dbReference>
<gene>
    <name evidence="6" type="ORF">H6P81_000055</name>
</gene>
<dbReference type="SUPFAM" id="SSF47473">
    <property type="entry name" value="EF-hand"/>
    <property type="match status" value="1"/>
</dbReference>